<feature type="transmembrane region" description="Helical" evidence="2">
    <location>
        <begin position="63"/>
        <end position="83"/>
    </location>
</feature>
<feature type="region of interest" description="Disordered" evidence="1">
    <location>
        <begin position="285"/>
        <end position="304"/>
    </location>
</feature>
<dbReference type="Proteomes" id="UP001215280">
    <property type="component" value="Unassembled WGS sequence"/>
</dbReference>
<evidence type="ECO:0000256" key="2">
    <source>
        <dbReference type="SAM" id="Phobius"/>
    </source>
</evidence>
<dbReference type="InterPro" id="IPR045340">
    <property type="entry name" value="DUF6533"/>
</dbReference>
<keyword evidence="2" id="KW-0812">Transmembrane</keyword>
<sequence length="304" mass="32875">MAANSTFPILTPDTPLAYLPREVGLQYQGGGYLSLAVLSFQAFIWDILSTIPDDVKMVRVSKFGLPVVTYFFSRVITLAYLSISTIYQVAPLANCRHVQIASGTLYGVSVPATAALFILRIVAVFHGNRVVVNSFLFAWFLTLGCSIIVPFYIGTTNIGPTKRCINTDVGHIAGVGTIVNTLTNLLVFIALSWRLTLNGTAPGLAGRSQSLIHGTSLPIMSKVLLQSGQIFYLTTVSFNILTLVMGIAPSISPTFHGIFPMPNVALENVMACRVFRALRLEVDTDEGGPQEDSFAKKVSHSSIV</sequence>
<feature type="transmembrane region" description="Helical" evidence="2">
    <location>
        <begin position="103"/>
        <end position="123"/>
    </location>
</feature>
<evidence type="ECO:0000313" key="4">
    <source>
        <dbReference type="EMBL" id="KAJ7767952.1"/>
    </source>
</evidence>
<dbReference type="EMBL" id="JARJLG010000029">
    <property type="protein sequence ID" value="KAJ7767952.1"/>
    <property type="molecule type" value="Genomic_DNA"/>
</dbReference>
<feature type="transmembrane region" description="Helical" evidence="2">
    <location>
        <begin position="230"/>
        <end position="251"/>
    </location>
</feature>
<keyword evidence="5" id="KW-1185">Reference proteome</keyword>
<evidence type="ECO:0000256" key="1">
    <source>
        <dbReference type="SAM" id="MobiDB-lite"/>
    </source>
</evidence>
<organism evidence="4 5">
    <name type="scientific">Mycena maculata</name>
    <dbReference type="NCBI Taxonomy" id="230809"/>
    <lineage>
        <taxon>Eukaryota</taxon>
        <taxon>Fungi</taxon>
        <taxon>Dikarya</taxon>
        <taxon>Basidiomycota</taxon>
        <taxon>Agaricomycotina</taxon>
        <taxon>Agaricomycetes</taxon>
        <taxon>Agaricomycetidae</taxon>
        <taxon>Agaricales</taxon>
        <taxon>Marasmiineae</taxon>
        <taxon>Mycenaceae</taxon>
        <taxon>Mycena</taxon>
    </lineage>
</organism>
<feature type="transmembrane region" description="Helical" evidence="2">
    <location>
        <begin position="31"/>
        <end position="51"/>
    </location>
</feature>
<protein>
    <recommendedName>
        <fullName evidence="3">DUF6533 domain-containing protein</fullName>
    </recommendedName>
</protein>
<comment type="caution">
    <text evidence="4">The sequence shown here is derived from an EMBL/GenBank/DDBJ whole genome shotgun (WGS) entry which is preliminary data.</text>
</comment>
<feature type="domain" description="DUF6533" evidence="3">
    <location>
        <begin position="42"/>
        <end position="78"/>
    </location>
</feature>
<keyword evidence="2" id="KW-0472">Membrane</keyword>
<dbReference type="AlphaFoldDB" id="A0AAD7JPZ2"/>
<accession>A0AAD7JPZ2</accession>
<feature type="transmembrane region" description="Helical" evidence="2">
    <location>
        <begin position="130"/>
        <end position="153"/>
    </location>
</feature>
<gene>
    <name evidence="4" type="ORF">DFH07DRAFT_866847</name>
</gene>
<evidence type="ECO:0000259" key="3">
    <source>
        <dbReference type="Pfam" id="PF20151"/>
    </source>
</evidence>
<feature type="transmembrane region" description="Helical" evidence="2">
    <location>
        <begin position="173"/>
        <end position="193"/>
    </location>
</feature>
<reference evidence="4" key="1">
    <citation type="submission" date="2023-03" db="EMBL/GenBank/DDBJ databases">
        <title>Massive genome expansion in bonnet fungi (Mycena s.s.) driven by repeated elements and novel gene families across ecological guilds.</title>
        <authorList>
            <consortium name="Lawrence Berkeley National Laboratory"/>
            <person name="Harder C.B."/>
            <person name="Miyauchi S."/>
            <person name="Viragh M."/>
            <person name="Kuo A."/>
            <person name="Thoen E."/>
            <person name="Andreopoulos B."/>
            <person name="Lu D."/>
            <person name="Skrede I."/>
            <person name="Drula E."/>
            <person name="Henrissat B."/>
            <person name="Morin E."/>
            <person name="Kohler A."/>
            <person name="Barry K."/>
            <person name="LaButti K."/>
            <person name="Morin E."/>
            <person name="Salamov A."/>
            <person name="Lipzen A."/>
            <person name="Mereny Z."/>
            <person name="Hegedus B."/>
            <person name="Baldrian P."/>
            <person name="Stursova M."/>
            <person name="Weitz H."/>
            <person name="Taylor A."/>
            <person name="Grigoriev I.V."/>
            <person name="Nagy L.G."/>
            <person name="Martin F."/>
            <person name="Kauserud H."/>
        </authorList>
    </citation>
    <scope>NUCLEOTIDE SEQUENCE</scope>
    <source>
        <strain evidence="4">CBHHK188m</strain>
    </source>
</reference>
<name>A0AAD7JPZ2_9AGAR</name>
<keyword evidence="2" id="KW-1133">Transmembrane helix</keyword>
<evidence type="ECO:0000313" key="5">
    <source>
        <dbReference type="Proteomes" id="UP001215280"/>
    </source>
</evidence>
<dbReference type="Pfam" id="PF20151">
    <property type="entry name" value="DUF6533"/>
    <property type="match status" value="1"/>
</dbReference>
<proteinExistence type="predicted"/>